<evidence type="ECO:0000256" key="5">
    <source>
        <dbReference type="ARBA" id="ARBA00023136"/>
    </source>
</evidence>
<evidence type="ECO:0000256" key="3">
    <source>
        <dbReference type="ARBA" id="ARBA00022692"/>
    </source>
</evidence>
<dbReference type="Pfam" id="PF00924">
    <property type="entry name" value="MS_channel_2nd"/>
    <property type="match status" value="1"/>
</dbReference>
<accession>A0ABT3PSR3</accession>
<evidence type="ECO:0000259" key="8">
    <source>
        <dbReference type="Pfam" id="PF00924"/>
    </source>
</evidence>
<dbReference type="SUPFAM" id="SSF82861">
    <property type="entry name" value="Mechanosensitive channel protein MscS (YggB), transmembrane region"/>
    <property type="match status" value="1"/>
</dbReference>
<keyword evidence="4 7" id="KW-1133">Transmembrane helix</keyword>
<dbReference type="Gene3D" id="2.30.30.60">
    <property type="match status" value="1"/>
</dbReference>
<evidence type="ECO:0000256" key="1">
    <source>
        <dbReference type="ARBA" id="ARBA00004141"/>
    </source>
</evidence>
<dbReference type="Gene3D" id="1.10.287.1260">
    <property type="match status" value="1"/>
</dbReference>
<evidence type="ECO:0000256" key="7">
    <source>
        <dbReference type="SAM" id="Phobius"/>
    </source>
</evidence>
<dbReference type="PANTHER" id="PTHR30221:SF1">
    <property type="entry name" value="SMALL-CONDUCTANCE MECHANOSENSITIVE CHANNEL"/>
    <property type="match status" value="1"/>
</dbReference>
<evidence type="ECO:0000256" key="4">
    <source>
        <dbReference type="ARBA" id="ARBA00022989"/>
    </source>
</evidence>
<comment type="similarity">
    <text evidence="2">Belongs to the MscS (TC 1.A.23) family.</text>
</comment>
<feature type="transmembrane region" description="Helical" evidence="7">
    <location>
        <begin position="142"/>
        <end position="162"/>
    </location>
</feature>
<comment type="subcellular location">
    <subcellularLocation>
        <location evidence="1">Membrane</location>
        <topology evidence="1">Multi-pass membrane protein</topology>
    </subcellularLocation>
</comment>
<feature type="region of interest" description="Disordered" evidence="6">
    <location>
        <begin position="1"/>
        <end position="25"/>
    </location>
</feature>
<protein>
    <submittedName>
        <fullName evidence="9">Mechanosensitive ion channel</fullName>
    </submittedName>
</protein>
<dbReference type="InterPro" id="IPR023408">
    <property type="entry name" value="MscS_beta-dom_sf"/>
</dbReference>
<evidence type="ECO:0000256" key="2">
    <source>
        <dbReference type="ARBA" id="ARBA00008017"/>
    </source>
</evidence>
<comment type="caution">
    <text evidence="9">The sequence shown here is derived from an EMBL/GenBank/DDBJ whole genome shotgun (WGS) entry which is preliminary data.</text>
</comment>
<dbReference type="EMBL" id="JAGGJA010000018">
    <property type="protein sequence ID" value="MCW9708899.1"/>
    <property type="molecule type" value="Genomic_DNA"/>
</dbReference>
<gene>
    <name evidence="9" type="ORF">J6I44_18715</name>
</gene>
<dbReference type="InterPro" id="IPR006685">
    <property type="entry name" value="MscS_channel_2nd"/>
</dbReference>
<dbReference type="PANTHER" id="PTHR30221">
    <property type="entry name" value="SMALL-CONDUCTANCE MECHANOSENSITIVE CHANNEL"/>
    <property type="match status" value="1"/>
</dbReference>
<dbReference type="InterPro" id="IPR010920">
    <property type="entry name" value="LSM_dom_sf"/>
</dbReference>
<keyword evidence="3 7" id="KW-0812">Transmembrane</keyword>
<sequence length="327" mass="36310">MPVYPADAPQEIIQQQDTTRTDTSRTDTLRIRQKGDTTIIVGPVRVDTSTATRDSTIGDKVGQKVTEVHELISAGTIILILVLLIVTHLINRLLISILDTLSERFFKYRLTLKRLIPVIRLVIWAIAFYIILAGIIDPPWGTVITVLASIGVAVGFAAQDILKNVFGGFMIILDRPFQVGDKIEVGDDYGEVTQIGLRSSRILTPDDSIVSLPNGELMNKAVSNANSGAFDCQVVAEIYLPAHVPIDLVKRIAYKAAVSSRYVYLNKPVSVIVLNEVHEENFIVKLRVKAYVLDIRYEFPFKSDMTELILGELNEKEILASSVHRKG</sequence>
<evidence type="ECO:0000313" key="10">
    <source>
        <dbReference type="Proteomes" id="UP001207918"/>
    </source>
</evidence>
<dbReference type="Proteomes" id="UP001207918">
    <property type="component" value="Unassembled WGS sequence"/>
</dbReference>
<evidence type="ECO:0000313" key="9">
    <source>
        <dbReference type="EMBL" id="MCW9708899.1"/>
    </source>
</evidence>
<feature type="domain" description="Mechanosensitive ion channel MscS" evidence="8">
    <location>
        <begin position="160"/>
        <end position="226"/>
    </location>
</feature>
<evidence type="ECO:0000256" key="6">
    <source>
        <dbReference type="SAM" id="MobiDB-lite"/>
    </source>
</evidence>
<organism evidence="9 10">
    <name type="scientific">Fodinibius salsisoli</name>
    <dbReference type="NCBI Taxonomy" id="2820877"/>
    <lineage>
        <taxon>Bacteria</taxon>
        <taxon>Pseudomonadati</taxon>
        <taxon>Balneolota</taxon>
        <taxon>Balneolia</taxon>
        <taxon>Balneolales</taxon>
        <taxon>Balneolaceae</taxon>
        <taxon>Fodinibius</taxon>
    </lineage>
</organism>
<reference evidence="9 10" key="1">
    <citation type="submission" date="2021-03" db="EMBL/GenBank/DDBJ databases">
        <title>Aliifodinibius sp. nov., a new bacterium isolated from saline soil.</title>
        <authorList>
            <person name="Galisteo C."/>
            <person name="De La Haba R."/>
            <person name="Sanchez-Porro C."/>
            <person name="Ventosa A."/>
        </authorList>
    </citation>
    <scope>NUCLEOTIDE SEQUENCE [LARGE SCALE GENOMIC DNA]</scope>
    <source>
        <strain evidence="9 10">1BSP15-2V2</strain>
    </source>
</reference>
<dbReference type="SUPFAM" id="SSF50182">
    <property type="entry name" value="Sm-like ribonucleoproteins"/>
    <property type="match status" value="1"/>
</dbReference>
<name>A0ABT3PSR3_9BACT</name>
<proteinExistence type="inferred from homology"/>
<feature type="transmembrane region" description="Helical" evidence="7">
    <location>
        <begin position="71"/>
        <end position="94"/>
    </location>
</feature>
<dbReference type="InterPro" id="IPR045275">
    <property type="entry name" value="MscS_archaea/bacteria_type"/>
</dbReference>
<dbReference type="InterPro" id="IPR011014">
    <property type="entry name" value="MscS_channel_TM-2"/>
</dbReference>
<keyword evidence="5 7" id="KW-0472">Membrane</keyword>
<feature type="transmembrane region" description="Helical" evidence="7">
    <location>
        <begin position="115"/>
        <end position="136"/>
    </location>
</feature>
<keyword evidence="10" id="KW-1185">Reference proteome</keyword>